<reference evidence="1 2" key="1">
    <citation type="journal article" date="2011" name="Proc. Natl. Acad. Sci. U.S.A.">
        <title>Evolutionary erosion of yeast sex chromosomes by mating-type switching accidents.</title>
        <authorList>
            <person name="Gordon J.L."/>
            <person name="Armisen D."/>
            <person name="Proux-Wera E."/>
            <person name="Oheigeartaigh S.S."/>
            <person name="Byrne K.P."/>
            <person name="Wolfe K.H."/>
        </authorList>
    </citation>
    <scope>NUCLEOTIDE SEQUENCE [LARGE SCALE GENOMIC DNA]</scope>
    <source>
        <strain evidence="2">ATCC 10662 / CBS 1146 / NBRC 0425 / NCYC 2629 / NRRL Y-866</strain>
    </source>
</reference>
<dbReference type="InterPro" id="IPR013950">
    <property type="entry name" value="Mis14/Nsl1"/>
</dbReference>
<evidence type="ECO:0000313" key="2">
    <source>
        <dbReference type="Proteomes" id="UP000005627"/>
    </source>
</evidence>
<dbReference type="EMBL" id="HE616742">
    <property type="protein sequence ID" value="CCE90004.1"/>
    <property type="molecule type" value="Genomic_DNA"/>
</dbReference>
<dbReference type="GO" id="GO:0000922">
    <property type="term" value="C:spindle pole"/>
    <property type="evidence" value="ECO:0007669"/>
    <property type="project" value="EnsemblFungi"/>
</dbReference>
<dbReference type="GO" id="GO:0000444">
    <property type="term" value="C:MIS12/MIND type complex"/>
    <property type="evidence" value="ECO:0007669"/>
    <property type="project" value="EnsemblFungi"/>
</dbReference>
<name>G8ZN10_TORDE</name>
<dbReference type="GeneID" id="11503335"/>
<dbReference type="GO" id="GO:0000070">
    <property type="term" value="P:mitotic sister chromatid segregation"/>
    <property type="evidence" value="ECO:0007669"/>
    <property type="project" value="InterPro"/>
</dbReference>
<dbReference type="AlphaFoldDB" id="G8ZN10"/>
<evidence type="ECO:0000313" key="1">
    <source>
        <dbReference type="EMBL" id="CCE90004.1"/>
    </source>
</evidence>
<protein>
    <submittedName>
        <fullName evidence="1">Uncharacterized protein</fullName>
    </submittedName>
</protein>
<dbReference type="eggNOG" id="ENOG502SA1D">
    <property type="taxonomic scope" value="Eukaryota"/>
</dbReference>
<dbReference type="HOGENOM" id="CLU_100671_0_0_1"/>
<dbReference type="FunCoup" id="G8ZN10">
    <property type="interactions" value="125"/>
</dbReference>
<accession>G8ZN10</accession>
<dbReference type="KEGG" id="tdl:TDEL_0A06720"/>
<sequence length="208" mass="23456">MPKVDVSVEQLRSVYGQLHEALDERAALHLPGEADDTVGRDVRLQLQEFLAQVLEMASSSMRVVNAEDNDGSVGVKDLISKSQERYVEPFDLELNERVRQAYREWEDCTVQVAQLRRDGPKTVDEAYEGAKDKFLAKLDAQIAELEKHEGAGVPMESQDSVDKILNERVDQYESSLTSLHEAQSNIPQIRTNLGKIKSLVAYLEDQLE</sequence>
<organism evidence="1 2">
    <name type="scientific">Torulaspora delbrueckii</name>
    <name type="common">Yeast</name>
    <name type="synonym">Candida colliculosa</name>
    <dbReference type="NCBI Taxonomy" id="4950"/>
    <lineage>
        <taxon>Eukaryota</taxon>
        <taxon>Fungi</taxon>
        <taxon>Dikarya</taxon>
        <taxon>Ascomycota</taxon>
        <taxon>Saccharomycotina</taxon>
        <taxon>Saccharomycetes</taxon>
        <taxon>Saccharomycetales</taxon>
        <taxon>Saccharomycetaceae</taxon>
        <taxon>Torulaspora</taxon>
    </lineage>
</organism>
<dbReference type="Pfam" id="PF08641">
    <property type="entry name" value="Mis14"/>
    <property type="match status" value="1"/>
</dbReference>
<dbReference type="STRING" id="1076872.G8ZN10"/>
<gene>
    <name evidence="1" type="primary">TDEL0A06720</name>
    <name evidence="1" type="ORF">TDEL_0A06720</name>
</gene>
<dbReference type="InParanoid" id="G8ZN10"/>
<dbReference type="OrthoDB" id="2135762at2759"/>
<keyword evidence="2" id="KW-1185">Reference proteome</keyword>
<dbReference type="Proteomes" id="UP000005627">
    <property type="component" value="Chromosome 1"/>
</dbReference>
<dbReference type="RefSeq" id="XP_003679215.1">
    <property type="nucleotide sequence ID" value="XM_003679167.1"/>
</dbReference>
<proteinExistence type="predicted"/>
<dbReference type="GO" id="GO:0005634">
    <property type="term" value="C:nucleus"/>
    <property type="evidence" value="ECO:0007669"/>
    <property type="project" value="EnsemblFungi"/>
</dbReference>